<proteinExistence type="predicted"/>
<keyword evidence="2" id="KW-1185">Reference proteome</keyword>
<dbReference type="EMBL" id="JBBPBN010000004">
    <property type="protein sequence ID" value="KAK9042005.1"/>
    <property type="molecule type" value="Genomic_DNA"/>
</dbReference>
<comment type="caution">
    <text evidence="1">The sequence shown here is derived from an EMBL/GenBank/DDBJ whole genome shotgun (WGS) entry which is preliminary data.</text>
</comment>
<accession>A0ABR2TXC5</accession>
<sequence>MPRDTIVVDLDSKDRNKLRSRYKFETAPGILGKQEQKMLRDEAERRMGRMGIGPCKLLERTFSTTKCLLELLRHNGILPLKSFCEMSRIERELTLHNSCGISPLRELLNLSLDINGNLVE</sequence>
<reference evidence="1 2" key="1">
    <citation type="journal article" date="2024" name="G3 (Bethesda)">
        <title>Genome assembly of Hibiscus sabdariffa L. provides insights into metabolisms of medicinal natural products.</title>
        <authorList>
            <person name="Kim T."/>
        </authorList>
    </citation>
    <scope>NUCLEOTIDE SEQUENCE [LARGE SCALE GENOMIC DNA]</scope>
    <source>
        <strain evidence="1">TK-2024</strain>
        <tissue evidence="1">Old leaves</tissue>
    </source>
</reference>
<organism evidence="1 2">
    <name type="scientific">Hibiscus sabdariffa</name>
    <name type="common">roselle</name>
    <dbReference type="NCBI Taxonomy" id="183260"/>
    <lineage>
        <taxon>Eukaryota</taxon>
        <taxon>Viridiplantae</taxon>
        <taxon>Streptophyta</taxon>
        <taxon>Embryophyta</taxon>
        <taxon>Tracheophyta</taxon>
        <taxon>Spermatophyta</taxon>
        <taxon>Magnoliopsida</taxon>
        <taxon>eudicotyledons</taxon>
        <taxon>Gunneridae</taxon>
        <taxon>Pentapetalae</taxon>
        <taxon>rosids</taxon>
        <taxon>malvids</taxon>
        <taxon>Malvales</taxon>
        <taxon>Malvaceae</taxon>
        <taxon>Malvoideae</taxon>
        <taxon>Hibiscus</taxon>
    </lineage>
</organism>
<gene>
    <name evidence="1" type="ORF">V6N11_017088</name>
</gene>
<name>A0ABR2TXC5_9ROSI</name>
<dbReference type="Proteomes" id="UP001396334">
    <property type="component" value="Unassembled WGS sequence"/>
</dbReference>
<protein>
    <submittedName>
        <fullName evidence="1">Uncharacterized protein</fullName>
    </submittedName>
</protein>
<evidence type="ECO:0000313" key="2">
    <source>
        <dbReference type="Proteomes" id="UP001396334"/>
    </source>
</evidence>
<evidence type="ECO:0000313" key="1">
    <source>
        <dbReference type="EMBL" id="KAK9042005.1"/>
    </source>
</evidence>